<feature type="region of interest" description="Disordered" evidence="1">
    <location>
        <begin position="1"/>
        <end position="38"/>
    </location>
</feature>
<name>A0AAV2CCY6_9ROSI</name>
<organism evidence="2 3">
    <name type="scientific">Linum trigynum</name>
    <dbReference type="NCBI Taxonomy" id="586398"/>
    <lineage>
        <taxon>Eukaryota</taxon>
        <taxon>Viridiplantae</taxon>
        <taxon>Streptophyta</taxon>
        <taxon>Embryophyta</taxon>
        <taxon>Tracheophyta</taxon>
        <taxon>Spermatophyta</taxon>
        <taxon>Magnoliopsida</taxon>
        <taxon>eudicotyledons</taxon>
        <taxon>Gunneridae</taxon>
        <taxon>Pentapetalae</taxon>
        <taxon>rosids</taxon>
        <taxon>fabids</taxon>
        <taxon>Malpighiales</taxon>
        <taxon>Linaceae</taxon>
        <taxon>Linum</taxon>
    </lineage>
</organism>
<dbReference type="EMBL" id="OZ034813">
    <property type="protein sequence ID" value="CAL1354139.1"/>
    <property type="molecule type" value="Genomic_DNA"/>
</dbReference>
<reference evidence="2 3" key="1">
    <citation type="submission" date="2024-04" db="EMBL/GenBank/DDBJ databases">
        <authorList>
            <person name="Fracassetti M."/>
        </authorList>
    </citation>
    <scope>NUCLEOTIDE SEQUENCE [LARGE SCALE GENOMIC DNA]</scope>
</reference>
<sequence length="74" mass="8636">MVEKRARQGEGSRQPPPAQQPPQVHEENDQEDDEGPSRSYFRFYGSAFSLFKVINYSIQDVKYYATCKKEFEKA</sequence>
<gene>
    <name evidence="2" type="ORF">LTRI10_LOCUS1984</name>
</gene>
<dbReference type="AlphaFoldDB" id="A0AAV2CCY6"/>
<evidence type="ECO:0000256" key="1">
    <source>
        <dbReference type="SAM" id="MobiDB-lite"/>
    </source>
</evidence>
<evidence type="ECO:0000313" key="3">
    <source>
        <dbReference type="Proteomes" id="UP001497516"/>
    </source>
</evidence>
<proteinExistence type="predicted"/>
<accession>A0AAV2CCY6</accession>
<keyword evidence="3" id="KW-1185">Reference proteome</keyword>
<protein>
    <submittedName>
        <fullName evidence="2">Uncharacterized protein</fullName>
    </submittedName>
</protein>
<feature type="compositionally biased region" description="Basic and acidic residues" evidence="1">
    <location>
        <begin position="1"/>
        <end position="10"/>
    </location>
</feature>
<evidence type="ECO:0000313" key="2">
    <source>
        <dbReference type="EMBL" id="CAL1354139.1"/>
    </source>
</evidence>
<dbReference type="Proteomes" id="UP001497516">
    <property type="component" value="Chromosome 1"/>
</dbReference>